<dbReference type="Pfam" id="PF00194">
    <property type="entry name" value="Carb_anhydrase"/>
    <property type="match status" value="1"/>
</dbReference>
<evidence type="ECO:0000259" key="2">
    <source>
        <dbReference type="PROSITE" id="PS51144"/>
    </source>
</evidence>
<evidence type="ECO:0000313" key="4">
    <source>
        <dbReference type="Proteomes" id="UP001165083"/>
    </source>
</evidence>
<gene>
    <name evidence="3" type="ORF">Plil01_001675200</name>
</gene>
<reference evidence="3" key="1">
    <citation type="submission" date="2023-04" db="EMBL/GenBank/DDBJ databases">
        <title>Phytophthora lilii NBRC 32176.</title>
        <authorList>
            <person name="Ichikawa N."/>
            <person name="Sato H."/>
            <person name="Tonouchi N."/>
        </authorList>
    </citation>
    <scope>NUCLEOTIDE SEQUENCE</scope>
    <source>
        <strain evidence="3">NBRC 32176</strain>
    </source>
</reference>
<dbReference type="SUPFAM" id="SSF51069">
    <property type="entry name" value="Carbonic anhydrase"/>
    <property type="match status" value="1"/>
</dbReference>
<sequence length="258" mass="28847">MHPLTPPVRSKSAAQDRPLNWHSSIYHGVVMFAVFLETAVTSGSNQESNMAPWISDVWKSLGKVNQTVQVAYPYAELLDQQIASGQVFNYPGSLTAPPCSEIVDWWVLALYSSARKAPPEKLHKDERTAIALRRKIVLRSQDGRVNPLAVQQSISSQRPCCSGGPPLWPFDKGVAADSQCTPGPSSVRSASRSPFDEPESALDDGNPLPVQPSYLTQFDAMQFFVWLQRREERQDAQADRKQQAIHTLKKQQIEEELY</sequence>
<evidence type="ECO:0000313" key="3">
    <source>
        <dbReference type="EMBL" id="GMF42131.1"/>
    </source>
</evidence>
<accession>A0A9W6XNP5</accession>
<comment type="caution">
    <text evidence="3">The sequence shown here is derived from an EMBL/GenBank/DDBJ whole genome shotgun (WGS) entry which is preliminary data.</text>
</comment>
<dbReference type="OrthoDB" id="429145at2759"/>
<keyword evidence="4" id="KW-1185">Reference proteome</keyword>
<dbReference type="InterPro" id="IPR036398">
    <property type="entry name" value="CA_dom_sf"/>
</dbReference>
<feature type="domain" description="Alpha-carbonic anhydrase" evidence="2">
    <location>
        <begin position="1"/>
        <end position="163"/>
    </location>
</feature>
<evidence type="ECO:0000256" key="1">
    <source>
        <dbReference type="SAM" id="MobiDB-lite"/>
    </source>
</evidence>
<dbReference type="PROSITE" id="PS51144">
    <property type="entry name" value="ALPHA_CA_2"/>
    <property type="match status" value="1"/>
</dbReference>
<dbReference type="Gene3D" id="3.10.200.10">
    <property type="entry name" value="Alpha carbonic anhydrase"/>
    <property type="match status" value="1"/>
</dbReference>
<dbReference type="EMBL" id="BSXW01002377">
    <property type="protein sequence ID" value="GMF42131.1"/>
    <property type="molecule type" value="Genomic_DNA"/>
</dbReference>
<name>A0A9W6XNP5_9STRA</name>
<protein>
    <submittedName>
        <fullName evidence="3">Unnamed protein product</fullName>
    </submittedName>
</protein>
<dbReference type="AlphaFoldDB" id="A0A9W6XNP5"/>
<dbReference type="Proteomes" id="UP001165083">
    <property type="component" value="Unassembled WGS sequence"/>
</dbReference>
<feature type="region of interest" description="Disordered" evidence="1">
    <location>
        <begin position="172"/>
        <end position="211"/>
    </location>
</feature>
<dbReference type="InterPro" id="IPR001148">
    <property type="entry name" value="CA_dom"/>
</dbReference>
<organism evidence="3 4">
    <name type="scientific">Phytophthora lilii</name>
    <dbReference type="NCBI Taxonomy" id="2077276"/>
    <lineage>
        <taxon>Eukaryota</taxon>
        <taxon>Sar</taxon>
        <taxon>Stramenopiles</taxon>
        <taxon>Oomycota</taxon>
        <taxon>Peronosporomycetes</taxon>
        <taxon>Peronosporales</taxon>
        <taxon>Peronosporaceae</taxon>
        <taxon>Phytophthora</taxon>
    </lineage>
</organism>
<proteinExistence type="predicted"/>
<feature type="compositionally biased region" description="Polar residues" evidence="1">
    <location>
        <begin position="178"/>
        <end position="192"/>
    </location>
</feature>